<keyword evidence="3 7" id="KW-0479">Metal-binding</keyword>
<reference evidence="8 9" key="1">
    <citation type="submission" date="2017-07" db="EMBL/GenBank/DDBJ databases">
        <title>Niveispirillum cyanobacteriorum sp. nov., isolated from cyanobacterial aggregates in a eutrophic lake.</title>
        <authorList>
            <person name="Cai H."/>
        </authorList>
    </citation>
    <scope>NUCLEOTIDE SEQUENCE [LARGE SCALE GENOMIC DNA]</scope>
    <source>
        <strain evidence="9">TH1-14</strain>
    </source>
</reference>
<keyword evidence="5 7" id="KW-0460">Magnesium</keyword>
<protein>
    <recommendedName>
        <fullName evidence="7">Inorganic pyrophosphatase</fullName>
        <ecNumber evidence="7">3.6.1.1</ecNumber>
    </recommendedName>
    <alternativeName>
        <fullName evidence="7">Pyrophosphate phospho-hydrolase</fullName>
        <shortName evidence="7">PPase</shortName>
    </alternativeName>
</protein>
<dbReference type="GO" id="GO:0004427">
    <property type="term" value="F:inorganic diphosphate phosphatase activity"/>
    <property type="evidence" value="ECO:0007669"/>
    <property type="project" value="UniProtKB-UniRule"/>
</dbReference>
<organism evidence="8 9">
    <name type="scientific">Niveispirillum lacus</name>
    <dbReference type="NCBI Taxonomy" id="1981099"/>
    <lineage>
        <taxon>Bacteria</taxon>
        <taxon>Pseudomonadati</taxon>
        <taxon>Pseudomonadota</taxon>
        <taxon>Alphaproteobacteria</taxon>
        <taxon>Rhodospirillales</taxon>
        <taxon>Azospirillaceae</taxon>
        <taxon>Niveispirillum</taxon>
    </lineage>
</organism>
<dbReference type="PROSITE" id="PS00387">
    <property type="entry name" value="PPASE"/>
    <property type="match status" value="1"/>
</dbReference>
<dbReference type="RefSeq" id="WP_094454808.1">
    <property type="nucleotide sequence ID" value="NZ_NOXU01000024.1"/>
</dbReference>
<comment type="catalytic activity">
    <reaction evidence="6 7">
        <text>diphosphate + H2O = 2 phosphate + H(+)</text>
        <dbReference type="Rhea" id="RHEA:24576"/>
        <dbReference type="ChEBI" id="CHEBI:15377"/>
        <dbReference type="ChEBI" id="CHEBI:15378"/>
        <dbReference type="ChEBI" id="CHEBI:33019"/>
        <dbReference type="ChEBI" id="CHEBI:43474"/>
        <dbReference type="EC" id="3.6.1.1"/>
    </reaction>
</comment>
<dbReference type="Gene3D" id="3.90.80.10">
    <property type="entry name" value="Inorganic pyrophosphatase"/>
    <property type="match status" value="1"/>
</dbReference>
<comment type="subcellular location">
    <subcellularLocation>
        <location evidence="7">Cytoplasm</location>
    </subcellularLocation>
</comment>
<keyword evidence="2 7" id="KW-0963">Cytoplasm</keyword>
<dbReference type="EC" id="3.6.1.1" evidence="7"/>
<dbReference type="GO" id="GO:0006796">
    <property type="term" value="P:phosphate-containing compound metabolic process"/>
    <property type="evidence" value="ECO:0007669"/>
    <property type="project" value="InterPro"/>
</dbReference>
<feature type="binding site" evidence="7">
    <location>
        <position position="66"/>
    </location>
    <ligand>
        <name>Mg(2+)</name>
        <dbReference type="ChEBI" id="CHEBI:18420"/>
        <label>1</label>
    </ligand>
</feature>
<dbReference type="SUPFAM" id="SSF50324">
    <property type="entry name" value="Inorganic pyrophosphatase"/>
    <property type="match status" value="1"/>
</dbReference>
<dbReference type="AlphaFoldDB" id="A0A255Z2V8"/>
<evidence type="ECO:0000256" key="3">
    <source>
        <dbReference type="ARBA" id="ARBA00022723"/>
    </source>
</evidence>
<evidence type="ECO:0000256" key="4">
    <source>
        <dbReference type="ARBA" id="ARBA00022801"/>
    </source>
</evidence>
<keyword evidence="9" id="KW-1185">Reference proteome</keyword>
<dbReference type="FunFam" id="3.90.80.10:FF:000003">
    <property type="entry name" value="Inorganic pyrophosphatase"/>
    <property type="match status" value="1"/>
</dbReference>
<evidence type="ECO:0000313" key="9">
    <source>
        <dbReference type="Proteomes" id="UP000216998"/>
    </source>
</evidence>
<dbReference type="InterPro" id="IPR036649">
    <property type="entry name" value="Pyrophosphatase_sf"/>
</dbReference>
<evidence type="ECO:0000256" key="5">
    <source>
        <dbReference type="ARBA" id="ARBA00022842"/>
    </source>
</evidence>
<gene>
    <name evidence="7" type="primary">ppa</name>
    <name evidence="8" type="ORF">CHU95_06175</name>
</gene>
<evidence type="ECO:0000256" key="6">
    <source>
        <dbReference type="ARBA" id="ARBA00047820"/>
    </source>
</evidence>
<keyword evidence="4 7" id="KW-0378">Hydrolase</keyword>
<comment type="caution">
    <text evidence="8">The sequence shown here is derived from an EMBL/GenBank/DDBJ whole genome shotgun (WGS) entry which is preliminary data.</text>
</comment>
<sequence length="177" mass="20088">MDITKIPVGKNPPWDINVVIEIPHGGQPVKYELDKDSGALYVDRFLHTAMFYPANYGFVPHTLALDGDPIDVMVVGTTPVVPGVVLRSRPIGVLIMEDDAGMDEKILAVPVDKLHPFYKDITSYRQLPQILVEQIAHFFEHYKDLEHGKWVRIVRWDEADVAAKLIQESVERFQKEG</sequence>
<dbReference type="HAMAP" id="MF_00209">
    <property type="entry name" value="Inorganic_PPase"/>
    <property type="match status" value="1"/>
</dbReference>
<comment type="function">
    <text evidence="7">Catalyzes the hydrolysis of inorganic pyrophosphate (PPi) forming two phosphate ions.</text>
</comment>
<feature type="binding site" evidence="7">
    <location>
        <position position="30"/>
    </location>
    <ligand>
        <name>substrate</name>
    </ligand>
</feature>
<dbReference type="NCBIfam" id="NF002317">
    <property type="entry name" value="PRK01250.1"/>
    <property type="match status" value="1"/>
</dbReference>
<evidence type="ECO:0000256" key="2">
    <source>
        <dbReference type="ARBA" id="ARBA00022490"/>
    </source>
</evidence>
<name>A0A255Z2V8_9PROT</name>
<dbReference type="PANTHER" id="PTHR10286">
    <property type="entry name" value="INORGANIC PYROPHOSPHATASE"/>
    <property type="match status" value="1"/>
</dbReference>
<dbReference type="Proteomes" id="UP000216998">
    <property type="component" value="Unassembled WGS sequence"/>
</dbReference>
<evidence type="ECO:0000256" key="1">
    <source>
        <dbReference type="ARBA" id="ARBA00001946"/>
    </source>
</evidence>
<dbReference type="CDD" id="cd00412">
    <property type="entry name" value="pyrophosphatase"/>
    <property type="match status" value="1"/>
</dbReference>
<proteinExistence type="inferred from homology"/>
<dbReference type="InterPro" id="IPR008162">
    <property type="entry name" value="Pyrophosphatase"/>
</dbReference>
<feature type="binding site" evidence="7">
    <location>
        <position position="142"/>
    </location>
    <ligand>
        <name>substrate</name>
    </ligand>
</feature>
<dbReference type="EMBL" id="NOXU01000024">
    <property type="protein sequence ID" value="OYQ35853.1"/>
    <property type="molecule type" value="Genomic_DNA"/>
</dbReference>
<accession>A0A255Z2V8</accession>
<evidence type="ECO:0000313" key="8">
    <source>
        <dbReference type="EMBL" id="OYQ35853.1"/>
    </source>
</evidence>
<comment type="cofactor">
    <cofactor evidence="1 7">
        <name>Mg(2+)</name>
        <dbReference type="ChEBI" id="CHEBI:18420"/>
    </cofactor>
</comment>
<comment type="similarity">
    <text evidence="7">Belongs to the PPase family.</text>
</comment>
<feature type="binding site" evidence="7">
    <location>
        <position position="44"/>
    </location>
    <ligand>
        <name>substrate</name>
    </ligand>
</feature>
<dbReference type="GO" id="GO:0005737">
    <property type="term" value="C:cytoplasm"/>
    <property type="evidence" value="ECO:0007669"/>
    <property type="project" value="UniProtKB-SubCell"/>
</dbReference>
<feature type="binding site" evidence="7">
    <location>
        <position position="103"/>
    </location>
    <ligand>
        <name>Mg(2+)</name>
        <dbReference type="ChEBI" id="CHEBI:18420"/>
        <label>1</label>
    </ligand>
</feature>
<dbReference type="OrthoDB" id="5187599at2"/>
<evidence type="ECO:0000256" key="7">
    <source>
        <dbReference type="HAMAP-Rule" id="MF_00209"/>
    </source>
</evidence>
<feature type="binding site" evidence="7">
    <location>
        <position position="56"/>
    </location>
    <ligand>
        <name>substrate</name>
    </ligand>
</feature>
<dbReference type="Pfam" id="PF00719">
    <property type="entry name" value="Pyrophosphatase"/>
    <property type="match status" value="1"/>
</dbReference>
<comment type="subunit">
    <text evidence="7">Homohexamer.</text>
</comment>
<feature type="binding site" evidence="7">
    <location>
        <position position="71"/>
    </location>
    <ligand>
        <name>Mg(2+)</name>
        <dbReference type="ChEBI" id="CHEBI:18420"/>
        <label>2</label>
    </ligand>
</feature>
<feature type="binding site" evidence="7">
    <location>
        <position position="71"/>
    </location>
    <ligand>
        <name>Mg(2+)</name>
        <dbReference type="ChEBI" id="CHEBI:18420"/>
        <label>1</label>
    </ligand>
</feature>
<dbReference type="GO" id="GO:0000287">
    <property type="term" value="F:magnesium ion binding"/>
    <property type="evidence" value="ECO:0007669"/>
    <property type="project" value="UniProtKB-UniRule"/>
</dbReference>